<dbReference type="EMBL" id="JABWDY010013590">
    <property type="protein sequence ID" value="KAF5198201.1"/>
    <property type="molecule type" value="Genomic_DNA"/>
</dbReference>
<evidence type="ECO:0000313" key="1">
    <source>
        <dbReference type="EMBL" id="KAF5198201.1"/>
    </source>
</evidence>
<gene>
    <name evidence="1" type="ORF">FRX31_012212</name>
</gene>
<dbReference type="Proteomes" id="UP000554482">
    <property type="component" value="Unassembled WGS sequence"/>
</dbReference>
<evidence type="ECO:0008006" key="3">
    <source>
        <dbReference type="Google" id="ProtNLM"/>
    </source>
</evidence>
<dbReference type="AlphaFoldDB" id="A0A7J6WLF0"/>
<organism evidence="1 2">
    <name type="scientific">Thalictrum thalictroides</name>
    <name type="common">Rue-anemone</name>
    <name type="synonym">Anemone thalictroides</name>
    <dbReference type="NCBI Taxonomy" id="46969"/>
    <lineage>
        <taxon>Eukaryota</taxon>
        <taxon>Viridiplantae</taxon>
        <taxon>Streptophyta</taxon>
        <taxon>Embryophyta</taxon>
        <taxon>Tracheophyta</taxon>
        <taxon>Spermatophyta</taxon>
        <taxon>Magnoliopsida</taxon>
        <taxon>Ranunculales</taxon>
        <taxon>Ranunculaceae</taxon>
        <taxon>Thalictroideae</taxon>
        <taxon>Thalictrum</taxon>
    </lineage>
</organism>
<proteinExistence type="predicted"/>
<comment type="caution">
    <text evidence="1">The sequence shown here is derived from an EMBL/GenBank/DDBJ whole genome shotgun (WGS) entry which is preliminary data.</text>
</comment>
<evidence type="ECO:0000313" key="2">
    <source>
        <dbReference type="Proteomes" id="UP000554482"/>
    </source>
</evidence>
<protein>
    <recommendedName>
        <fullName evidence="3">F-box associated domain-containing protein</fullName>
    </recommendedName>
</protein>
<sequence length="187" mass="22162">MLPYSAVISKGATYLRYFEKQTTNRPEPKRFICIVVIDQSKEMLQVMETPPREDDFDSCQFFGMSDGLIVYGYYELHQLIIWLLNDKGDGKREWSLKHKVNLKNNVENYLECAKDTRNGYIRLIAFHPANTEVFFLGFGTKRYQYHVKKSRFEFICDLEQQDRVGWPYDLFPYTYPLTGPHLFHDSS</sequence>
<keyword evidence="2" id="KW-1185">Reference proteome</keyword>
<reference evidence="1 2" key="1">
    <citation type="submission" date="2020-06" db="EMBL/GenBank/DDBJ databases">
        <title>Transcriptomic and genomic resources for Thalictrum thalictroides and T. hernandezii: Facilitating candidate gene discovery in an emerging model plant lineage.</title>
        <authorList>
            <person name="Arias T."/>
            <person name="Riano-Pachon D.M."/>
            <person name="Di Stilio V.S."/>
        </authorList>
    </citation>
    <scope>NUCLEOTIDE SEQUENCE [LARGE SCALE GENOMIC DNA]</scope>
    <source>
        <strain evidence="2">cv. WT478/WT964</strain>
        <tissue evidence="1">Leaves</tissue>
    </source>
</reference>
<accession>A0A7J6WLF0</accession>
<feature type="non-terminal residue" evidence="1">
    <location>
        <position position="187"/>
    </location>
</feature>
<name>A0A7J6WLF0_THATH</name>